<keyword evidence="1" id="KW-0812">Transmembrane</keyword>
<evidence type="ECO:0000313" key="3">
    <source>
        <dbReference type="EMBL" id="MCL1103755.1"/>
    </source>
</evidence>
<dbReference type="Proteomes" id="UP001139408">
    <property type="component" value="Unassembled WGS sequence"/>
</dbReference>
<keyword evidence="4" id="KW-1185">Reference proteome</keyword>
<dbReference type="EMBL" id="JAKILJ010000001">
    <property type="protein sequence ID" value="MCL1103755.1"/>
    <property type="molecule type" value="Genomic_DNA"/>
</dbReference>
<dbReference type="InterPro" id="IPR007168">
    <property type="entry name" value="Phageshock_PspC_N"/>
</dbReference>
<evidence type="ECO:0000259" key="2">
    <source>
        <dbReference type="Pfam" id="PF04024"/>
    </source>
</evidence>
<dbReference type="Pfam" id="PF04024">
    <property type="entry name" value="PspC"/>
    <property type="match status" value="1"/>
</dbReference>
<feature type="domain" description="Phage shock protein PspC N-terminal" evidence="2">
    <location>
        <begin position="10"/>
        <end position="61"/>
    </location>
</feature>
<dbReference type="RefSeq" id="WP_188923471.1">
    <property type="nucleotide sequence ID" value="NZ_BMQI01000001.1"/>
</dbReference>
<organism evidence="3 4">
    <name type="scientific">Shewanella algicola</name>
    <dbReference type="NCBI Taxonomy" id="640633"/>
    <lineage>
        <taxon>Bacteria</taxon>
        <taxon>Pseudomonadati</taxon>
        <taxon>Pseudomonadota</taxon>
        <taxon>Gammaproteobacteria</taxon>
        <taxon>Alteromonadales</taxon>
        <taxon>Shewanellaceae</taxon>
        <taxon>Shewanella</taxon>
    </lineage>
</organism>
<accession>A0A9X1Z2J2</accession>
<protein>
    <submittedName>
        <fullName evidence="3">PspC domain-containing protein</fullName>
    </submittedName>
</protein>
<reference evidence="3" key="1">
    <citation type="submission" date="2022-01" db="EMBL/GenBank/DDBJ databases">
        <title>Whole genome-based taxonomy of the Shewanellaceae.</title>
        <authorList>
            <person name="Martin-Rodriguez A.J."/>
        </authorList>
    </citation>
    <scope>NUCLEOTIDE SEQUENCE</scope>
    <source>
        <strain evidence="3">DSM 23803</strain>
    </source>
</reference>
<proteinExistence type="predicted"/>
<evidence type="ECO:0000313" key="4">
    <source>
        <dbReference type="Proteomes" id="UP001139408"/>
    </source>
</evidence>
<comment type="caution">
    <text evidence="3">The sequence shown here is derived from an EMBL/GenBank/DDBJ whole genome shotgun (WGS) entry which is preliminary data.</text>
</comment>
<feature type="transmembrane region" description="Helical" evidence="1">
    <location>
        <begin position="35"/>
        <end position="59"/>
    </location>
</feature>
<evidence type="ECO:0000256" key="1">
    <source>
        <dbReference type="SAM" id="Phobius"/>
    </source>
</evidence>
<gene>
    <name evidence="3" type="ORF">L2749_00515</name>
</gene>
<keyword evidence="1" id="KW-1133">Transmembrane helix</keyword>
<keyword evidence="1" id="KW-0472">Membrane</keyword>
<sequence length="66" mass="7372">MNRLISRLQDEARIVCGVSANLAKQYGWSLLWTRIVTIGLVITNPSISLAAYFIVAVVMSQKTSRF</sequence>
<name>A0A9X1Z2J2_9GAMM</name>
<dbReference type="AlphaFoldDB" id="A0A9X1Z2J2"/>